<evidence type="ECO:0000313" key="3">
    <source>
        <dbReference type="Proteomes" id="UP001374535"/>
    </source>
</evidence>
<evidence type="ECO:0000313" key="2">
    <source>
        <dbReference type="EMBL" id="WVZ23182.1"/>
    </source>
</evidence>
<feature type="region of interest" description="Disordered" evidence="1">
    <location>
        <begin position="40"/>
        <end position="61"/>
    </location>
</feature>
<gene>
    <name evidence="2" type="ORF">V8G54_001726</name>
</gene>
<name>A0AAQ3P9Y8_VIGMU</name>
<protein>
    <submittedName>
        <fullName evidence="2">Uncharacterized protein</fullName>
    </submittedName>
</protein>
<sequence>MGGRTVGFFPAVSVAIEFEIHETKKSQIIRPEHQNHRITCTEHKEGAPPSTAARPRSDLRPHATAESVFNGGDAAGYSPGPMTLLSSLFGNGDEYKSFSEFLAGAMMDPTPPRFFPDSPSQVFLSMALRKLSLKFIEWGWSSFWGNLYMMEITTIRQKH</sequence>
<evidence type="ECO:0000256" key="1">
    <source>
        <dbReference type="SAM" id="MobiDB-lite"/>
    </source>
</evidence>
<reference evidence="2 3" key="1">
    <citation type="journal article" date="2023" name="Life. Sci Alliance">
        <title>Evolutionary insights into 3D genome organization and epigenetic landscape of Vigna mungo.</title>
        <authorList>
            <person name="Junaid A."/>
            <person name="Singh B."/>
            <person name="Bhatia S."/>
        </authorList>
    </citation>
    <scope>NUCLEOTIDE SEQUENCE [LARGE SCALE GENOMIC DNA]</scope>
    <source>
        <strain evidence="2">Urdbean</strain>
    </source>
</reference>
<proteinExistence type="predicted"/>
<accession>A0AAQ3P9Y8</accession>
<dbReference type="AlphaFoldDB" id="A0AAQ3P9Y8"/>
<organism evidence="2 3">
    <name type="scientific">Vigna mungo</name>
    <name type="common">Black gram</name>
    <name type="synonym">Phaseolus mungo</name>
    <dbReference type="NCBI Taxonomy" id="3915"/>
    <lineage>
        <taxon>Eukaryota</taxon>
        <taxon>Viridiplantae</taxon>
        <taxon>Streptophyta</taxon>
        <taxon>Embryophyta</taxon>
        <taxon>Tracheophyta</taxon>
        <taxon>Spermatophyta</taxon>
        <taxon>Magnoliopsida</taxon>
        <taxon>eudicotyledons</taxon>
        <taxon>Gunneridae</taxon>
        <taxon>Pentapetalae</taxon>
        <taxon>rosids</taxon>
        <taxon>fabids</taxon>
        <taxon>Fabales</taxon>
        <taxon>Fabaceae</taxon>
        <taxon>Papilionoideae</taxon>
        <taxon>50 kb inversion clade</taxon>
        <taxon>NPAAA clade</taxon>
        <taxon>indigoferoid/millettioid clade</taxon>
        <taxon>Phaseoleae</taxon>
        <taxon>Vigna</taxon>
    </lineage>
</organism>
<keyword evidence="3" id="KW-1185">Reference proteome</keyword>
<dbReference type="EMBL" id="CP144700">
    <property type="protein sequence ID" value="WVZ23182.1"/>
    <property type="molecule type" value="Genomic_DNA"/>
</dbReference>
<dbReference type="Proteomes" id="UP001374535">
    <property type="component" value="Chromosome 1"/>
</dbReference>